<feature type="region of interest" description="Disordered" evidence="2">
    <location>
        <begin position="363"/>
        <end position="454"/>
    </location>
</feature>
<dbReference type="PANTHER" id="PTHR23032:SF13">
    <property type="entry name" value="BRO1 DOMAIN-CONTAINING PROTEIN BROX"/>
    <property type="match status" value="1"/>
</dbReference>
<feature type="compositionally biased region" description="Polar residues" evidence="2">
    <location>
        <begin position="489"/>
        <end position="504"/>
    </location>
</feature>
<evidence type="ECO:0000256" key="2">
    <source>
        <dbReference type="SAM" id="MobiDB-lite"/>
    </source>
</evidence>
<evidence type="ECO:0000259" key="3">
    <source>
        <dbReference type="PROSITE" id="PS51180"/>
    </source>
</evidence>
<dbReference type="Proteomes" id="UP000794436">
    <property type="component" value="Unassembled WGS sequence"/>
</dbReference>
<reference evidence="4" key="1">
    <citation type="submission" date="2019-03" db="EMBL/GenBank/DDBJ databases">
        <title>Long read genome sequence of the mycoparasitic Pythium oligandrum ATCC 38472 isolated from sugarbeet rhizosphere.</title>
        <authorList>
            <person name="Gaulin E."/>
        </authorList>
    </citation>
    <scope>NUCLEOTIDE SEQUENCE</scope>
    <source>
        <strain evidence="4">ATCC 38472_TT</strain>
    </source>
</reference>
<evidence type="ECO:0000313" key="4">
    <source>
        <dbReference type="EMBL" id="TMW62295.1"/>
    </source>
</evidence>
<feature type="domain" description="BRO1" evidence="3">
    <location>
        <begin position="53"/>
        <end position="363"/>
    </location>
</feature>
<dbReference type="InterPro" id="IPR038898">
    <property type="entry name" value="BROX"/>
</dbReference>
<dbReference type="InterPro" id="IPR004328">
    <property type="entry name" value="BRO1_dom"/>
</dbReference>
<feature type="compositionally biased region" description="Acidic residues" evidence="2">
    <location>
        <begin position="371"/>
        <end position="413"/>
    </location>
</feature>
<dbReference type="InterPro" id="IPR038499">
    <property type="entry name" value="BRO1_sf"/>
</dbReference>
<name>A0A8K1FG22_PYTOL</name>
<proteinExistence type="inferred from homology"/>
<feature type="region of interest" description="Disordered" evidence="2">
    <location>
        <begin position="473"/>
        <end position="504"/>
    </location>
</feature>
<dbReference type="Gene3D" id="1.25.40.280">
    <property type="entry name" value="alix/aip1 like domains"/>
    <property type="match status" value="1"/>
</dbReference>
<dbReference type="OrthoDB" id="187620at2759"/>
<evidence type="ECO:0000256" key="1">
    <source>
        <dbReference type="ARBA" id="ARBA00008901"/>
    </source>
</evidence>
<dbReference type="EMBL" id="SPLM01000074">
    <property type="protein sequence ID" value="TMW62295.1"/>
    <property type="molecule type" value="Genomic_DNA"/>
</dbReference>
<protein>
    <recommendedName>
        <fullName evidence="3">BRO1 domain-containing protein</fullName>
    </recommendedName>
</protein>
<dbReference type="PROSITE" id="PS51180">
    <property type="entry name" value="BRO1"/>
    <property type="match status" value="1"/>
</dbReference>
<dbReference type="SMART" id="SM01041">
    <property type="entry name" value="BRO1"/>
    <property type="match status" value="1"/>
</dbReference>
<dbReference type="Pfam" id="PF03097">
    <property type="entry name" value="BRO1"/>
    <property type="match status" value="1"/>
</dbReference>
<dbReference type="PANTHER" id="PTHR23032">
    <property type="entry name" value="BRO1 DOMAIN-CONTAINING PROTEIN BROX"/>
    <property type="match status" value="1"/>
</dbReference>
<evidence type="ECO:0000313" key="5">
    <source>
        <dbReference type="Proteomes" id="UP000794436"/>
    </source>
</evidence>
<keyword evidence="5" id="KW-1185">Reference proteome</keyword>
<gene>
    <name evidence="4" type="ORF">Poli38472_009788</name>
</gene>
<comment type="caution">
    <text evidence="4">The sequence shown here is derived from an EMBL/GenBank/DDBJ whole genome shotgun (WGS) entry which is preliminary data.</text>
</comment>
<accession>A0A8K1FG22</accession>
<comment type="similarity">
    <text evidence="1">Belongs to the BROX family.</text>
</comment>
<organism evidence="4 5">
    <name type="scientific">Pythium oligandrum</name>
    <name type="common">Mycoparasitic fungus</name>
    <dbReference type="NCBI Taxonomy" id="41045"/>
    <lineage>
        <taxon>Eukaryota</taxon>
        <taxon>Sar</taxon>
        <taxon>Stramenopiles</taxon>
        <taxon>Oomycota</taxon>
        <taxon>Peronosporomycetes</taxon>
        <taxon>Pythiales</taxon>
        <taxon>Pythiaceae</taxon>
        <taxon>Pythium</taxon>
    </lineage>
</organism>
<dbReference type="AlphaFoldDB" id="A0A8K1FG22"/>
<sequence length="658" mass="73304">MPIQSDAMAFYECFWLLPHVLLPLPLEFHGDASPAVVEARHQLLSNLNEVNDQNVSRDQLQAIISQCEQYLGILLTQTDMPRGDVLWRSSLLQKPVSLPMMDEESMVLSLLAMLLLRQAACVAQFRDPGCIPEAANYCTRAAGVLDHLCERQSEEKGEKDGMIPDLTLSILRAMRDVALAMAQQLAIVKATLYYTSPYSKSVLQKLHTACQVSYESYEAAIMHKYSIVESNRPSLHPRALFRFVSIFSRLHHALALQLEGELLFGDDTNGPRVGEAIAFIDAAIRQLSVRQSIRDVGLPPFLTDDELTRSLTHPIEVKRCALVKTCERWNKDNDLIYFAKVPSEAETLSVRLSQAFIMKLTPYDSGHLNESGDEVGSAEEENDDENEDEGDGEEGPGAEYEENSGEEDEEGEENGGWNSSNGAECEDLQHIGPIAEDVPPIPEDYVAPDTLPELQQSRPSMLYASDRVVRTSMSQGMPPKARTSRDLMSMQSETETDSQAPSSRMSMIEKMGRQKQSEDALARMQAALALGLPVTRLSGHGRWKKGTLVWQEDCLVLIKRQALAMFTIQRKFPWTSIQAIQLELQAPRKEKSGANVPPRLDNYRESLTSILIVVSMGDKVNPVEVSLQSSEANACAVACLQRHLQEKKRAGRKHAIVN</sequence>